<dbReference type="Pfam" id="PF15569">
    <property type="entry name" value="Imm40"/>
    <property type="match status" value="1"/>
</dbReference>
<accession>A0A9D1Q3S6</accession>
<reference evidence="2" key="1">
    <citation type="journal article" date="2021" name="PeerJ">
        <title>Extensive microbial diversity within the chicken gut microbiome revealed by metagenomics and culture.</title>
        <authorList>
            <person name="Gilroy R."/>
            <person name="Ravi A."/>
            <person name="Getino M."/>
            <person name="Pursley I."/>
            <person name="Horton D.L."/>
            <person name="Alikhan N.F."/>
            <person name="Baker D."/>
            <person name="Gharbi K."/>
            <person name="Hall N."/>
            <person name="Watson M."/>
            <person name="Adriaenssens E.M."/>
            <person name="Foster-Nyarko E."/>
            <person name="Jarju S."/>
            <person name="Secka A."/>
            <person name="Antonio M."/>
            <person name="Oren A."/>
            <person name="Chaudhuri R.R."/>
            <person name="La Ragione R."/>
            <person name="Hildebrand F."/>
            <person name="Pallen M.J."/>
        </authorList>
    </citation>
    <scope>NUCLEOTIDE SEQUENCE</scope>
    <source>
        <strain evidence="2">CHK160-9182</strain>
    </source>
</reference>
<comment type="caution">
    <text evidence="2">The sequence shown here is derived from an EMBL/GenBank/DDBJ whole genome shotgun (WGS) entry which is preliminary data.</text>
</comment>
<reference evidence="2" key="2">
    <citation type="submission" date="2021-04" db="EMBL/GenBank/DDBJ databases">
        <authorList>
            <person name="Gilroy R."/>
        </authorList>
    </citation>
    <scope>NUCLEOTIDE SEQUENCE</scope>
    <source>
        <strain evidence="2">CHK160-9182</strain>
    </source>
</reference>
<gene>
    <name evidence="2" type="ORF">H9889_01200</name>
</gene>
<evidence type="ECO:0000313" key="2">
    <source>
        <dbReference type="EMBL" id="HIW05933.1"/>
    </source>
</evidence>
<dbReference type="AlphaFoldDB" id="A0A9D1Q3S6"/>
<protein>
    <recommendedName>
        <fullName evidence="1">Immunity protein 40 domain-containing protein</fullName>
    </recommendedName>
</protein>
<dbReference type="InterPro" id="IPR029080">
    <property type="entry name" value="Imm40"/>
</dbReference>
<organism evidence="2 3">
    <name type="scientific">Candidatus Ignatzschineria merdigallinarum</name>
    <dbReference type="NCBI Taxonomy" id="2838621"/>
    <lineage>
        <taxon>Bacteria</taxon>
        <taxon>Pseudomonadati</taxon>
        <taxon>Pseudomonadota</taxon>
        <taxon>Gammaproteobacteria</taxon>
        <taxon>Cardiobacteriales</taxon>
        <taxon>Ignatzschineriaceae</taxon>
        <taxon>Ignatzschineria</taxon>
    </lineage>
</organism>
<dbReference type="Proteomes" id="UP000823934">
    <property type="component" value="Unassembled WGS sequence"/>
</dbReference>
<name>A0A9D1Q3S6_9GAMM</name>
<feature type="domain" description="Immunity protein 40" evidence="1">
    <location>
        <begin position="15"/>
        <end position="96"/>
    </location>
</feature>
<dbReference type="EMBL" id="DXHP01000030">
    <property type="protein sequence ID" value="HIW05933.1"/>
    <property type="molecule type" value="Genomic_DNA"/>
</dbReference>
<evidence type="ECO:0000313" key="3">
    <source>
        <dbReference type="Proteomes" id="UP000823934"/>
    </source>
</evidence>
<evidence type="ECO:0000259" key="1">
    <source>
        <dbReference type="Pfam" id="PF15569"/>
    </source>
</evidence>
<sequence length="103" mass="11798">MNNLLELYARCGKTLLDIGINEAALPISKIDEAINLFKKNNLLILGGDVYKKGSEGGFEFIYASWSYDSNDIQESILVARDYLEKFKEQDFYVVFVIKLLNHK</sequence>
<proteinExistence type="predicted"/>